<evidence type="ECO:0000313" key="2">
    <source>
        <dbReference type="EMBL" id="KAG1778979.1"/>
    </source>
</evidence>
<name>A0A9P7D4B3_9AGAM</name>
<proteinExistence type="predicted"/>
<organism evidence="2 3">
    <name type="scientific">Suillus placidus</name>
    <dbReference type="NCBI Taxonomy" id="48579"/>
    <lineage>
        <taxon>Eukaryota</taxon>
        <taxon>Fungi</taxon>
        <taxon>Dikarya</taxon>
        <taxon>Basidiomycota</taxon>
        <taxon>Agaricomycotina</taxon>
        <taxon>Agaricomycetes</taxon>
        <taxon>Agaricomycetidae</taxon>
        <taxon>Boletales</taxon>
        <taxon>Suillineae</taxon>
        <taxon>Suillaceae</taxon>
        <taxon>Suillus</taxon>
    </lineage>
</organism>
<dbReference type="OrthoDB" id="2621733at2759"/>
<accession>A0A9P7D4B3</accession>
<feature type="compositionally biased region" description="Basic and acidic residues" evidence="1">
    <location>
        <begin position="113"/>
        <end position="126"/>
    </location>
</feature>
<dbReference type="EMBL" id="JABBWD010000013">
    <property type="protein sequence ID" value="KAG1778979.1"/>
    <property type="molecule type" value="Genomic_DNA"/>
</dbReference>
<comment type="caution">
    <text evidence="2">The sequence shown here is derived from an EMBL/GenBank/DDBJ whole genome shotgun (WGS) entry which is preliminary data.</text>
</comment>
<feature type="compositionally biased region" description="Basic and acidic residues" evidence="1">
    <location>
        <begin position="80"/>
        <end position="105"/>
    </location>
</feature>
<feature type="region of interest" description="Disordered" evidence="1">
    <location>
        <begin position="77"/>
        <end position="158"/>
    </location>
</feature>
<evidence type="ECO:0000256" key="1">
    <source>
        <dbReference type="SAM" id="MobiDB-lite"/>
    </source>
</evidence>
<sequence>MIFFTKKPKPSAFPPGWPSPFHNKCSQRDCHYANNPQTVKGVYQCRGIPGGFYCDGTYKIASARARETEHYLQEMTMARRSAEEEQRKRKTSEMKRPERRPELGMRRGGTNLSDRRIPDERDRRPDFGQAPHITRGTENRRPQMCAPYSGHRPSQSEIESEYRADQILMHLYPEREIRPRWI</sequence>
<evidence type="ECO:0000313" key="3">
    <source>
        <dbReference type="Proteomes" id="UP000714275"/>
    </source>
</evidence>
<reference evidence="2" key="1">
    <citation type="journal article" date="2020" name="New Phytol.">
        <title>Comparative genomics reveals dynamic genome evolution in host specialist ectomycorrhizal fungi.</title>
        <authorList>
            <person name="Lofgren L.A."/>
            <person name="Nguyen N.H."/>
            <person name="Vilgalys R."/>
            <person name="Ruytinx J."/>
            <person name="Liao H.L."/>
            <person name="Branco S."/>
            <person name="Kuo A."/>
            <person name="LaButti K."/>
            <person name="Lipzen A."/>
            <person name="Andreopoulos W."/>
            <person name="Pangilinan J."/>
            <person name="Riley R."/>
            <person name="Hundley H."/>
            <person name="Na H."/>
            <person name="Barry K."/>
            <person name="Grigoriev I.V."/>
            <person name="Stajich J.E."/>
            <person name="Kennedy P.G."/>
        </authorList>
    </citation>
    <scope>NUCLEOTIDE SEQUENCE</scope>
    <source>
        <strain evidence="2">DOB743</strain>
    </source>
</reference>
<gene>
    <name evidence="2" type="ORF">EV702DRAFT_113705</name>
</gene>
<dbReference type="Proteomes" id="UP000714275">
    <property type="component" value="Unassembled WGS sequence"/>
</dbReference>
<protein>
    <submittedName>
        <fullName evidence="2">Uncharacterized protein</fullName>
    </submittedName>
</protein>
<keyword evidence="3" id="KW-1185">Reference proteome</keyword>
<dbReference type="AlphaFoldDB" id="A0A9P7D4B3"/>